<dbReference type="AlphaFoldDB" id="A0A0V1BJD3"/>
<keyword evidence="7 9" id="KW-0472">Membrane</keyword>
<comment type="similarity">
    <text evidence="8 9">Belongs to the SFT2 family.</text>
</comment>
<evidence type="ECO:0000256" key="2">
    <source>
        <dbReference type="ARBA" id="ARBA00004141"/>
    </source>
</evidence>
<name>A0A0V1BJD3_TRISP</name>
<evidence type="ECO:0000256" key="3">
    <source>
        <dbReference type="ARBA" id="ARBA00022448"/>
    </source>
</evidence>
<evidence type="ECO:0000256" key="5">
    <source>
        <dbReference type="ARBA" id="ARBA00022927"/>
    </source>
</evidence>
<feature type="transmembrane region" description="Helical" evidence="9">
    <location>
        <begin position="129"/>
        <end position="149"/>
    </location>
</feature>
<dbReference type="GO" id="GO:0005737">
    <property type="term" value="C:cytoplasm"/>
    <property type="evidence" value="ECO:0007669"/>
    <property type="project" value="UniProtKB-ARBA"/>
</dbReference>
<gene>
    <name evidence="10" type="primary">Sft2d1</name>
    <name evidence="10" type="ORF">T01_13211</name>
</gene>
<feature type="transmembrane region" description="Helical" evidence="9">
    <location>
        <begin position="97"/>
        <end position="117"/>
    </location>
</feature>
<keyword evidence="4 9" id="KW-0812">Transmembrane</keyword>
<dbReference type="EMBL" id="JYDH01000034">
    <property type="protein sequence ID" value="KRY37332.1"/>
    <property type="molecule type" value="Genomic_DNA"/>
</dbReference>
<dbReference type="GO" id="GO:0015031">
    <property type="term" value="P:protein transport"/>
    <property type="evidence" value="ECO:0007669"/>
    <property type="project" value="UniProtKB-KW"/>
</dbReference>
<dbReference type="GO" id="GO:0016020">
    <property type="term" value="C:membrane"/>
    <property type="evidence" value="ECO:0007669"/>
    <property type="project" value="UniProtKB-SubCell"/>
</dbReference>
<accession>A0A0V1BJD3</accession>
<keyword evidence="5 9" id="KW-0653">Protein transport</keyword>
<proteinExistence type="inferred from homology"/>
<dbReference type="InterPro" id="IPR007305">
    <property type="entry name" value="Vesicle_transpt_Got1/SFT2"/>
</dbReference>
<feature type="non-terminal residue" evidence="10">
    <location>
        <position position="228"/>
    </location>
</feature>
<evidence type="ECO:0000256" key="7">
    <source>
        <dbReference type="ARBA" id="ARBA00023136"/>
    </source>
</evidence>
<dbReference type="OrthoDB" id="73614at2759"/>
<dbReference type="GO" id="GO:0012505">
    <property type="term" value="C:endomembrane system"/>
    <property type="evidence" value="ECO:0007669"/>
    <property type="project" value="UniProtKB-ARBA"/>
</dbReference>
<evidence type="ECO:0000313" key="11">
    <source>
        <dbReference type="Proteomes" id="UP000054776"/>
    </source>
</evidence>
<keyword evidence="6 9" id="KW-1133">Transmembrane helix</keyword>
<comment type="function">
    <text evidence="1 9">May be involved in fusion of retrograde transport vesicles derived from an endocytic compartment with the Golgi complex.</text>
</comment>
<evidence type="ECO:0000256" key="9">
    <source>
        <dbReference type="RuleBase" id="RU363111"/>
    </source>
</evidence>
<evidence type="ECO:0000313" key="10">
    <source>
        <dbReference type="EMBL" id="KRY37332.1"/>
    </source>
</evidence>
<reference evidence="10 11" key="1">
    <citation type="submission" date="2015-01" db="EMBL/GenBank/DDBJ databases">
        <title>Evolution of Trichinella species and genotypes.</title>
        <authorList>
            <person name="Korhonen P.K."/>
            <person name="Edoardo P."/>
            <person name="Giuseppe L.R."/>
            <person name="Gasser R.B."/>
        </authorList>
    </citation>
    <scope>NUCLEOTIDE SEQUENCE [LARGE SCALE GENOMIC DNA]</scope>
    <source>
        <strain evidence="10">ISS3</strain>
    </source>
</reference>
<evidence type="ECO:0000256" key="6">
    <source>
        <dbReference type="ARBA" id="ARBA00022989"/>
    </source>
</evidence>
<evidence type="ECO:0000256" key="8">
    <source>
        <dbReference type="ARBA" id="ARBA00025800"/>
    </source>
</evidence>
<evidence type="ECO:0000256" key="1">
    <source>
        <dbReference type="ARBA" id="ARBA00003566"/>
    </source>
</evidence>
<dbReference type="Proteomes" id="UP000054776">
    <property type="component" value="Unassembled WGS sequence"/>
</dbReference>
<comment type="subcellular location">
    <subcellularLocation>
        <location evidence="2 9">Membrane</location>
        <topology evidence="2 9">Multi-pass membrane protein</topology>
    </subcellularLocation>
</comment>
<keyword evidence="11" id="KW-1185">Reference proteome</keyword>
<dbReference type="Pfam" id="PF04178">
    <property type="entry name" value="Got1"/>
    <property type="match status" value="1"/>
</dbReference>
<feature type="transmembrane region" description="Helical" evidence="9">
    <location>
        <begin position="36"/>
        <end position="57"/>
    </location>
</feature>
<dbReference type="GO" id="GO:0016192">
    <property type="term" value="P:vesicle-mediated transport"/>
    <property type="evidence" value="ECO:0007669"/>
    <property type="project" value="InterPro"/>
</dbReference>
<dbReference type="PANTHER" id="PTHR23137">
    <property type="entry name" value="VESICLE TRANSPORT PROTEIN-RELATED"/>
    <property type="match status" value="1"/>
</dbReference>
<organism evidence="10 11">
    <name type="scientific">Trichinella spiralis</name>
    <name type="common">Trichina worm</name>
    <dbReference type="NCBI Taxonomy" id="6334"/>
    <lineage>
        <taxon>Eukaryota</taxon>
        <taxon>Metazoa</taxon>
        <taxon>Ecdysozoa</taxon>
        <taxon>Nematoda</taxon>
        <taxon>Enoplea</taxon>
        <taxon>Dorylaimia</taxon>
        <taxon>Trichinellida</taxon>
        <taxon>Trichinellidae</taxon>
        <taxon>Trichinella</taxon>
    </lineage>
</organism>
<dbReference type="InterPro" id="IPR011691">
    <property type="entry name" value="Vesicle_transpt_SFT2"/>
</dbReference>
<protein>
    <recommendedName>
        <fullName evidence="9">Vesicle transport protein</fullName>
    </recommendedName>
</protein>
<sequence>MRFLTRIFSSNDEEEEDIISDVTNGNTLSWSTRIKCFLFCFLFGIFLSVMGSVSIFFRNFVMFSILFSIGSVMSMASTCFLMGPVKQLKKMVDPTRLISTVVVTLMIILTLFSAFYWKKGALCLLFVFFQYLAMTWYSLSYIPYASIIFSQIRREKLLANVRLINNLPITYVQLRIRLPFRYSRRQNKQSVHNFIYTVDVTSCPVKLNNYFNFNFSSNIWIFILACLE</sequence>
<evidence type="ECO:0000256" key="4">
    <source>
        <dbReference type="ARBA" id="ARBA00022692"/>
    </source>
</evidence>
<dbReference type="PANTHER" id="PTHR23137:SF6">
    <property type="entry name" value="VESICLE TRANSPORT PROTEIN"/>
    <property type="match status" value="1"/>
</dbReference>
<keyword evidence="3 9" id="KW-0813">Transport</keyword>
<comment type="caution">
    <text evidence="10">The sequence shown here is derived from an EMBL/GenBank/DDBJ whole genome shotgun (WGS) entry which is preliminary data.</text>
</comment>
<feature type="transmembrane region" description="Helical" evidence="9">
    <location>
        <begin position="63"/>
        <end position="85"/>
    </location>
</feature>